<evidence type="ECO:0000313" key="3">
    <source>
        <dbReference type="Proteomes" id="UP001153620"/>
    </source>
</evidence>
<organism evidence="2 3">
    <name type="scientific">Chironomus riparius</name>
    <dbReference type="NCBI Taxonomy" id="315576"/>
    <lineage>
        <taxon>Eukaryota</taxon>
        <taxon>Metazoa</taxon>
        <taxon>Ecdysozoa</taxon>
        <taxon>Arthropoda</taxon>
        <taxon>Hexapoda</taxon>
        <taxon>Insecta</taxon>
        <taxon>Pterygota</taxon>
        <taxon>Neoptera</taxon>
        <taxon>Endopterygota</taxon>
        <taxon>Diptera</taxon>
        <taxon>Nematocera</taxon>
        <taxon>Chironomoidea</taxon>
        <taxon>Chironomidae</taxon>
        <taxon>Chironominae</taxon>
        <taxon>Chironomus</taxon>
    </lineage>
</organism>
<proteinExistence type="predicted"/>
<name>A0A9N9S569_9DIPT</name>
<dbReference type="OrthoDB" id="8192785at2759"/>
<dbReference type="Pfam" id="PF15868">
    <property type="entry name" value="MBF2"/>
    <property type="match status" value="1"/>
</dbReference>
<dbReference type="AlphaFoldDB" id="A0A9N9S569"/>
<keyword evidence="3" id="KW-1185">Reference proteome</keyword>
<keyword evidence="1" id="KW-0732">Signal</keyword>
<evidence type="ECO:0000256" key="1">
    <source>
        <dbReference type="SAM" id="SignalP"/>
    </source>
</evidence>
<gene>
    <name evidence="2" type="ORF">CHIRRI_LOCUS11266</name>
</gene>
<reference evidence="2" key="2">
    <citation type="submission" date="2022-10" db="EMBL/GenBank/DDBJ databases">
        <authorList>
            <consortium name="ENA_rothamsted_submissions"/>
            <consortium name="culmorum"/>
            <person name="King R."/>
        </authorList>
    </citation>
    <scope>NUCLEOTIDE SEQUENCE</scope>
</reference>
<feature type="chain" id="PRO_5040402381" evidence="1">
    <location>
        <begin position="24"/>
        <end position="168"/>
    </location>
</feature>
<protein>
    <submittedName>
        <fullName evidence="2">Uncharacterized protein</fullName>
    </submittedName>
</protein>
<dbReference type="Proteomes" id="UP001153620">
    <property type="component" value="Chromosome 3"/>
</dbReference>
<evidence type="ECO:0000313" key="2">
    <source>
        <dbReference type="EMBL" id="CAG9808426.1"/>
    </source>
</evidence>
<sequence length="168" mass="18855">MNNYFKISIFMILICIAVTTVLSLPLNNDELEIKHKRNSFIERWLKGTTLPPPTTTPKPILPNNIELGKCEDDDKLIYVDDTRLESNNSTLSGVIEVYLDSPYSITCIKLFDQLPAGSGAVPTYNSGGQGFKFVKIDVNGKYGHGIHFKIFVWGKLDKKDDESENAIK</sequence>
<reference evidence="2" key="1">
    <citation type="submission" date="2022-01" db="EMBL/GenBank/DDBJ databases">
        <authorList>
            <person name="King R."/>
        </authorList>
    </citation>
    <scope>NUCLEOTIDE SEQUENCE</scope>
</reference>
<dbReference type="PANTHER" id="PTHR37685">
    <property type="entry name" value="GEO11136P1-RELATED"/>
    <property type="match status" value="1"/>
</dbReference>
<dbReference type="PANTHER" id="PTHR37685:SF1">
    <property type="entry name" value="GEO11136P1-RELATED"/>
    <property type="match status" value="1"/>
</dbReference>
<accession>A0A9N9S569</accession>
<dbReference type="EMBL" id="OU895879">
    <property type="protein sequence ID" value="CAG9808426.1"/>
    <property type="molecule type" value="Genomic_DNA"/>
</dbReference>
<dbReference type="InterPro" id="IPR031734">
    <property type="entry name" value="MBF2"/>
</dbReference>
<feature type="signal peptide" evidence="1">
    <location>
        <begin position="1"/>
        <end position="23"/>
    </location>
</feature>